<keyword evidence="5" id="KW-1185">Reference proteome</keyword>
<comment type="caution">
    <text evidence="4">The sequence shown here is derived from an EMBL/GenBank/DDBJ whole genome shotgun (WGS) entry which is preliminary data.</text>
</comment>
<name>A0ABW3Y4V8_9FLAO</name>
<dbReference type="CDD" id="cd02440">
    <property type="entry name" value="AdoMet_MTases"/>
    <property type="match status" value="1"/>
</dbReference>
<accession>A0ABW3Y4V8</accession>
<evidence type="ECO:0000313" key="5">
    <source>
        <dbReference type="Proteomes" id="UP001597201"/>
    </source>
</evidence>
<evidence type="ECO:0000256" key="2">
    <source>
        <dbReference type="ARBA" id="ARBA00022679"/>
    </source>
</evidence>
<dbReference type="SUPFAM" id="SSF53335">
    <property type="entry name" value="S-adenosyl-L-methionine-dependent methyltransferases"/>
    <property type="match status" value="1"/>
</dbReference>
<dbReference type="Proteomes" id="UP001597201">
    <property type="component" value="Unassembled WGS sequence"/>
</dbReference>
<keyword evidence="1 4" id="KW-0489">Methyltransferase</keyword>
<dbReference type="Gene3D" id="3.40.50.150">
    <property type="entry name" value="Vaccinia Virus protein VP39"/>
    <property type="match status" value="1"/>
</dbReference>
<dbReference type="GO" id="GO:0032259">
    <property type="term" value="P:methylation"/>
    <property type="evidence" value="ECO:0007669"/>
    <property type="project" value="UniProtKB-KW"/>
</dbReference>
<protein>
    <submittedName>
        <fullName evidence="4">Class I SAM-dependent DNA methyltransferase</fullName>
    </submittedName>
</protein>
<evidence type="ECO:0000313" key="4">
    <source>
        <dbReference type="EMBL" id="MFD1316460.1"/>
    </source>
</evidence>
<evidence type="ECO:0000259" key="3">
    <source>
        <dbReference type="Pfam" id="PF13649"/>
    </source>
</evidence>
<evidence type="ECO:0000256" key="1">
    <source>
        <dbReference type="ARBA" id="ARBA00022603"/>
    </source>
</evidence>
<dbReference type="PANTHER" id="PTHR43861">
    <property type="entry name" value="TRANS-ACONITATE 2-METHYLTRANSFERASE-RELATED"/>
    <property type="match status" value="1"/>
</dbReference>
<dbReference type="InterPro" id="IPR041698">
    <property type="entry name" value="Methyltransf_25"/>
</dbReference>
<dbReference type="Pfam" id="PF13649">
    <property type="entry name" value="Methyltransf_25"/>
    <property type="match status" value="1"/>
</dbReference>
<dbReference type="PANTHER" id="PTHR43861:SF1">
    <property type="entry name" value="TRANS-ACONITATE 2-METHYLTRANSFERASE"/>
    <property type="match status" value="1"/>
</dbReference>
<dbReference type="RefSeq" id="WP_377179459.1">
    <property type="nucleotide sequence ID" value="NZ_JBHTMY010000003.1"/>
</dbReference>
<gene>
    <name evidence="4" type="ORF">ACFQ39_12600</name>
</gene>
<keyword evidence="2" id="KW-0808">Transferase</keyword>
<dbReference type="GO" id="GO:0008168">
    <property type="term" value="F:methyltransferase activity"/>
    <property type="evidence" value="ECO:0007669"/>
    <property type="project" value="UniProtKB-KW"/>
</dbReference>
<reference evidence="5" key="1">
    <citation type="journal article" date="2019" name="Int. J. Syst. Evol. Microbiol.">
        <title>The Global Catalogue of Microorganisms (GCM) 10K type strain sequencing project: providing services to taxonomists for standard genome sequencing and annotation.</title>
        <authorList>
            <consortium name="The Broad Institute Genomics Platform"/>
            <consortium name="The Broad Institute Genome Sequencing Center for Infectious Disease"/>
            <person name="Wu L."/>
            <person name="Ma J."/>
        </authorList>
    </citation>
    <scope>NUCLEOTIDE SEQUENCE [LARGE SCALE GENOMIC DNA]</scope>
    <source>
        <strain evidence="5">CCUG 61485</strain>
    </source>
</reference>
<organism evidence="4 5">
    <name type="scientific">Namhaeicola litoreus</name>
    <dbReference type="NCBI Taxonomy" id="1052145"/>
    <lineage>
        <taxon>Bacteria</taxon>
        <taxon>Pseudomonadati</taxon>
        <taxon>Bacteroidota</taxon>
        <taxon>Flavobacteriia</taxon>
        <taxon>Flavobacteriales</taxon>
        <taxon>Flavobacteriaceae</taxon>
        <taxon>Namhaeicola</taxon>
    </lineage>
</organism>
<sequence>MDRYAETFETWNKVAKQYEDKFMDLDLYNETYAFFCASIPSENAHILDLGCGPGNITKYLLTNRPDFTILGIDVAPQMVELAKKNNPTAKFSVMDVRKINKLKASFDGIVCGFCLPYLSESDCREFIFNCSRLLHDHGIIYLSFVEGDLDKSHFQVRSNGDRVYFYYHPIDQIKNLLTQHGFSELRAFQVEYQKGETELEIHTILTARKTTN</sequence>
<feature type="domain" description="Methyltransferase" evidence="3">
    <location>
        <begin position="46"/>
        <end position="138"/>
    </location>
</feature>
<dbReference type="EMBL" id="JBHTMY010000003">
    <property type="protein sequence ID" value="MFD1316460.1"/>
    <property type="molecule type" value="Genomic_DNA"/>
</dbReference>
<dbReference type="InterPro" id="IPR029063">
    <property type="entry name" value="SAM-dependent_MTases_sf"/>
</dbReference>
<proteinExistence type="predicted"/>